<gene>
    <name evidence="1" type="ORF">MLD38_024227</name>
</gene>
<evidence type="ECO:0000313" key="2">
    <source>
        <dbReference type="Proteomes" id="UP001057402"/>
    </source>
</evidence>
<comment type="caution">
    <text evidence="1">The sequence shown here is derived from an EMBL/GenBank/DDBJ whole genome shotgun (WGS) entry which is preliminary data.</text>
</comment>
<proteinExistence type="predicted"/>
<organism evidence="1 2">
    <name type="scientific">Melastoma candidum</name>
    <dbReference type="NCBI Taxonomy" id="119954"/>
    <lineage>
        <taxon>Eukaryota</taxon>
        <taxon>Viridiplantae</taxon>
        <taxon>Streptophyta</taxon>
        <taxon>Embryophyta</taxon>
        <taxon>Tracheophyta</taxon>
        <taxon>Spermatophyta</taxon>
        <taxon>Magnoliopsida</taxon>
        <taxon>eudicotyledons</taxon>
        <taxon>Gunneridae</taxon>
        <taxon>Pentapetalae</taxon>
        <taxon>rosids</taxon>
        <taxon>malvids</taxon>
        <taxon>Myrtales</taxon>
        <taxon>Melastomataceae</taxon>
        <taxon>Melastomatoideae</taxon>
        <taxon>Melastomateae</taxon>
        <taxon>Melastoma</taxon>
    </lineage>
</organism>
<name>A0ACB9NRE5_9MYRT</name>
<keyword evidence="2" id="KW-1185">Reference proteome</keyword>
<sequence length="78" mass="8118">MTIGIADDHIGLLVGRGGRTIMDISQASGAKIKDIDRGDFLSGTTDGKVTISGSRRAINASESMIMQKVTVASEKVAP</sequence>
<dbReference type="EMBL" id="CM042886">
    <property type="protein sequence ID" value="KAI4339268.1"/>
    <property type="molecule type" value="Genomic_DNA"/>
</dbReference>
<accession>A0ACB9NRE5</accession>
<protein>
    <submittedName>
        <fullName evidence="1">Uncharacterized protein</fullName>
    </submittedName>
</protein>
<reference evidence="2" key="1">
    <citation type="journal article" date="2023" name="Front. Plant Sci.">
        <title>Chromosomal-level genome assembly of Melastoma candidum provides insights into trichome evolution.</title>
        <authorList>
            <person name="Zhong Y."/>
            <person name="Wu W."/>
            <person name="Sun C."/>
            <person name="Zou P."/>
            <person name="Liu Y."/>
            <person name="Dai S."/>
            <person name="Zhou R."/>
        </authorList>
    </citation>
    <scope>NUCLEOTIDE SEQUENCE [LARGE SCALE GENOMIC DNA]</scope>
</reference>
<evidence type="ECO:0000313" key="1">
    <source>
        <dbReference type="EMBL" id="KAI4339268.1"/>
    </source>
</evidence>
<dbReference type="Proteomes" id="UP001057402">
    <property type="component" value="Chromosome 7"/>
</dbReference>